<dbReference type="PANTHER" id="PTHR44051">
    <property type="entry name" value="GLUTATHIONE S-TRANSFERASE-RELATED"/>
    <property type="match status" value="1"/>
</dbReference>
<dbReference type="OrthoDB" id="5740960at2"/>
<dbReference type="SUPFAM" id="SSF52833">
    <property type="entry name" value="Thioredoxin-like"/>
    <property type="match status" value="1"/>
</dbReference>
<comment type="caution">
    <text evidence="3">The sequence shown here is derived from an EMBL/GenBank/DDBJ whole genome shotgun (WGS) entry which is preliminary data.</text>
</comment>
<dbReference type="InterPro" id="IPR040079">
    <property type="entry name" value="Glutathione_S-Trfase"/>
</dbReference>
<keyword evidence="4" id="KW-1185">Reference proteome</keyword>
<reference evidence="3 4" key="1">
    <citation type="submission" date="2019-11" db="EMBL/GenBank/DDBJ databases">
        <authorList>
            <person name="Dong K."/>
        </authorList>
    </citation>
    <scope>NUCLEOTIDE SEQUENCE [LARGE SCALE GENOMIC DNA]</scope>
    <source>
        <strain evidence="3 4">NBRC 112902</strain>
    </source>
</reference>
<dbReference type="InterPro" id="IPR036249">
    <property type="entry name" value="Thioredoxin-like_sf"/>
</dbReference>
<name>A0A844HPM9_9RHOB</name>
<evidence type="ECO:0000313" key="3">
    <source>
        <dbReference type="EMBL" id="MTH59582.1"/>
    </source>
</evidence>
<protein>
    <submittedName>
        <fullName evidence="3">Glutathione S-transferase</fullName>
    </submittedName>
</protein>
<dbReference type="SFLD" id="SFLDG00358">
    <property type="entry name" value="Main_(cytGST)"/>
    <property type="match status" value="1"/>
</dbReference>
<dbReference type="SFLD" id="SFLDG01150">
    <property type="entry name" value="Main.1:_Beta-like"/>
    <property type="match status" value="1"/>
</dbReference>
<evidence type="ECO:0000259" key="1">
    <source>
        <dbReference type="PROSITE" id="PS50404"/>
    </source>
</evidence>
<sequence>MWPRCWCRRAIRSRQVPRWSDWRKKVTDLTLWHVPLSRSMRALWLLHEIGCDFRVEALDFFDGSMRQPPYAGIHPVGRVPALQDGPVTLHESGAITEWLCETRAPHLARAPGASDRAAWLDWLHFGETLGQHLANLTQHHIMLREDWQRSPTVMKLEAARLSRALGLVEAVLEDRDWLLGEFSGVDCQIGYSVWLAARFVRFSARPALAAYAARCAARPAFQAALPAPGTPLIYTREFYEIPDATR</sequence>
<gene>
    <name evidence="3" type="ORF">GL300_10180</name>
</gene>
<accession>A0A844HPM9</accession>
<evidence type="ECO:0000313" key="4">
    <source>
        <dbReference type="Proteomes" id="UP000449846"/>
    </source>
</evidence>
<dbReference type="AlphaFoldDB" id="A0A844HPM9"/>
<dbReference type="Pfam" id="PF02798">
    <property type="entry name" value="GST_N"/>
    <property type="match status" value="1"/>
</dbReference>
<dbReference type="Proteomes" id="UP000449846">
    <property type="component" value="Unassembled WGS sequence"/>
</dbReference>
<dbReference type="SUPFAM" id="SSF47616">
    <property type="entry name" value="GST C-terminal domain-like"/>
    <property type="match status" value="1"/>
</dbReference>
<dbReference type="Gene3D" id="1.20.1050.10">
    <property type="match status" value="1"/>
</dbReference>
<dbReference type="InterPro" id="IPR010987">
    <property type="entry name" value="Glutathione-S-Trfase_C-like"/>
</dbReference>
<evidence type="ECO:0000259" key="2">
    <source>
        <dbReference type="PROSITE" id="PS50405"/>
    </source>
</evidence>
<feature type="domain" description="GST N-terminal" evidence="1">
    <location>
        <begin position="26"/>
        <end position="107"/>
    </location>
</feature>
<organism evidence="3 4">
    <name type="scientific">Paracoccus litorisediminis</name>
    <dbReference type="NCBI Taxonomy" id="2006130"/>
    <lineage>
        <taxon>Bacteria</taxon>
        <taxon>Pseudomonadati</taxon>
        <taxon>Pseudomonadota</taxon>
        <taxon>Alphaproteobacteria</taxon>
        <taxon>Rhodobacterales</taxon>
        <taxon>Paracoccaceae</taxon>
        <taxon>Paracoccus</taxon>
    </lineage>
</organism>
<dbReference type="PANTHER" id="PTHR44051:SF8">
    <property type="entry name" value="GLUTATHIONE S-TRANSFERASE GSTA"/>
    <property type="match status" value="1"/>
</dbReference>
<dbReference type="EMBL" id="WMIG01000004">
    <property type="protein sequence ID" value="MTH59582.1"/>
    <property type="molecule type" value="Genomic_DNA"/>
</dbReference>
<feature type="domain" description="GST C-terminal" evidence="2">
    <location>
        <begin position="112"/>
        <end position="232"/>
    </location>
</feature>
<dbReference type="InterPro" id="IPR036282">
    <property type="entry name" value="Glutathione-S-Trfase_C_sf"/>
</dbReference>
<dbReference type="Gene3D" id="3.40.30.10">
    <property type="entry name" value="Glutaredoxin"/>
    <property type="match status" value="1"/>
</dbReference>
<keyword evidence="3" id="KW-0808">Transferase</keyword>
<dbReference type="CDD" id="cd03046">
    <property type="entry name" value="GST_N_GTT1_like"/>
    <property type="match status" value="1"/>
</dbReference>
<dbReference type="PROSITE" id="PS50405">
    <property type="entry name" value="GST_CTER"/>
    <property type="match status" value="1"/>
</dbReference>
<dbReference type="PROSITE" id="PS50404">
    <property type="entry name" value="GST_NTER"/>
    <property type="match status" value="1"/>
</dbReference>
<dbReference type="InterPro" id="IPR004045">
    <property type="entry name" value="Glutathione_S-Trfase_N"/>
</dbReference>
<proteinExistence type="predicted"/>
<dbReference type="GO" id="GO:0016740">
    <property type="term" value="F:transferase activity"/>
    <property type="evidence" value="ECO:0007669"/>
    <property type="project" value="UniProtKB-KW"/>
</dbReference>
<dbReference type="SFLD" id="SFLDS00019">
    <property type="entry name" value="Glutathione_Transferase_(cytos"/>
    <property type="match status" value="1"/>
</dbReference>